<reference evidence="4" key="3">
    <citation type="submission" date="2016-03" db="UniProtKB">
        <authorList>
            <consortium name="EnsemblProtists"/>
        </authorList>
    </citation>
    <scope>IDENTIFICATION</scope>
</reference>
<reference evidence="3 5" key="1">
    <citation type="journal article" date="2012" name="Nature">
        <title>Algal genomes reveal evolutionary mosaicism and the fate of nucleomorphs.</title>
        <authorList>
            <consortium name="DOE Joint Genome Institute"/>
            <person name="Curtis B.A."/>
            <person name="Tanifuji G."/>
            <person name="Burki F."/>
            <person name="Gruber A."/>
            <person name="Irimia M."/>
            <person name="Maruyama S."/>
            <person name="Arias M.C."/>
            <person name="Ball S.G."/>
            <person name="Gile G.H."/>
            <person name="Hirakawa Y."/>
            <person name="Hopkins J.F."/>
            <person name="Kuo A."/>
            <person name="Rensing S.A."/>
            <person name="Schmutz J."/>
            <person name="Symeonidi A."/>
            <person name="Elias M."/>
            <person name="Eveleigh R.J."/>
            <person name="Herman E.K."/>
            <person name="Klute M.J."/>
            <person name="Nakayama T."/>
            <person name="Obornik M."/>
            <person name="Reyes-Prieto A."/>
            <person name="Armbrust E.V."/>
            <person name="Aves S.J."/>
            <person name="Beiko R.G."/>
            <person name="Coutinho P."/>
            <person name="Dacks J.B."/>
            <person name="Durnford D.G."/>
            <person name="Fast N.M."/>
            <person name="Green B.R."/>
            <person name="Grisdale C.J."/>
            <person name="Hempel F."/>
            <person name="Henrissat B."/>
            <person name="Hoppner M.P."/>
            <person name="Ishida K."/>
            <person name="Kim E."/>
            <person name="Koreny L."/>
            <person name="Kroth P.G."/>
            <person name="Liu Y."/>
            <person name="Malik S.B."/>
            <person name="Maier U.G."/>
            <person name="McRose D."/>
            <person name="Mock T."/>
            <person name="Neilson J.A."/>
            <person name="Onodera N.T."/>
            <person name="Poole A.M."/>
            <person name="Pritham E.J."/>
            <person name="Richards T.A."/>
            <person name="Rocap G."/>
            <person name="Roy S.W."/>
            <person name="Sarai C."/>
            <person name="Schaack S."/>
            <person name="Shirato S."/>
            <person name="Slamovits C.H."/>
            <person name="Spencer D.F."/>
            <person name="Suzuki S."/>
            <person name="Worden A.Z."/>
            <person name="Zauner S."/>
            <person name="Barry K."/>
            <person name="Bell C."/>
            <person name="Bharti A.K."/>
            <person name="Crow J.A."/>
            <person name="Grimwood J."/>
            <person name="Kramer R."/>
            <person name="Lindquist E."/>
            <person name="Lucas S."/>
            <person name="Salamov A."/>
            <person name="McFadden G.I."/>
            <person name="Lane C.E."/>
            <person name="Keeling P.J."/>
            <person name="Gray M.W."/>
            <person name="Grigoriev I.V."/>
            <person name="Archibald J.M."/>
        </authorList>
    </citation>
    <scope>NUCLEOTIDE SEQUENCE</scope>
    <source>
        <strain evidence="3 5">CCMP2712</strain>
    </source>
</reference>
<keyword evidence="2" id="KW-0677">Repeat</keyword>
<dbReference type="PANTHER" id="PTHR46344:SF27">
    <property type="entry name" value="KELCH REPEAT SUPERFAMILY PROTEIN"/>
    <property type="match status" value="1"/>
</dbReference>
<dbReference type="HOGENOM" id="CLU_1039920_0_0_1"/>
<dbReference type="AlphaFoldDB" id="L1JNC6"/>
<dbReference type="SMART" id="SM00612">
    <property type="entry name" value="Kelch"/>
    <property type="match status" value="4"/>
</dbReference>
<dbReference type="RefSeq" id="XP_005836675.1">
    <property type="nucleotide sequence ID" value="XM_005836618.1"/>
</dbReference>
<proteinExistence type="predicted"/>
<protein>
    <submittedName>
        <fullName evidence="3 4">Uncharacterized protein</fullName>
    </submittedName>
</protein>
<dbReference type="EnsemblProtists" id="EKX49695">
    <property type="protein sequence ID" value="EKX49695"/>
    <property type="gene ID" value="GUITHDRAFT_67622"/>
</dbReference>
<dbReference type="InterPro" id="IPR011043">
    <property type="entry name" value="Gal_Oxase/kelch_b-propeller"/>
</dbReference>
<dbReference type="PANTHER" id="PTHR46344">
    <property type="entry name" value="OS02G0202900 PROTEIN"/>
    <property type="match status" value="1"/>
</dbReference>
<evidence type="ECO:0000313" key="4">
    <source>
        <dbReference type="EnsemblProtists" id="EKX49695"/>
    </source>
</evidence>
<dbReference type="InterPro" id="IPR015915">
    <property type="entry name" value="Kelch-typ_b-propeller"/>
</dbReference>
<organism evidence="3">
    <name type="scientific">Guillardia theta (strain CCMP2712)</name>
    <name type="common">Cryptophyte</name>
    <dbReference type="NCBI Taxonomy" id="905079"/>
    <lineage>
        <taxon>Eukaryota</taxon>
        <taxon>Cryptophyceae</taxon>
        <taxon>Pyrenomonadales</taxon>
        <taxon>Geminigeraceae</taxon>
        <taxon>Guillardia</taxon>
    </lineage>
</organism>
<accession>L1JNC6</accession>
<keyword evidence="5" id="KW-1185">Reference proteome</keyword>
<evidence type="ECO:0000313" key="5">
    <source>
        <dbReference type="Proteomes" id="UP000011087"/>
    </source>
</evidence>
<dbReference type="OrthoDB" id="191037at2759"/>
<dbReference type="KEGG" id="gtt:GUITHDRAFT_67622"/>
<dbReference type="PaxDb" id="55529-EKX49695"/>
<sequence length="268" mass="28916">MLSPRDALASACLGCELLAIGGHDGSNYIASCEVYSASTPGHGRFPRWTWIPSLSASRAFHAATTARGRVLVFGGQGSRTGKPGGYGDAPVREAMVLSSCEVMDEQLQGWSSAPELPSPRTMMAGASTIDRHFCIGGRTGKFDQSPALDSVLALDLRMKSWMQLPSLREKKYGAAAASWNGRVYVFGGHDLAKPLSTVEVVFDERRNAWSECEPMKHERVFSQVRARVDDSRLTGAGCAHGRLRLRHLRLRQGGGGSPGEDKPSVVIT</sequence>
<evidence type="ECO:0000256" key="2">
    <source>
        <dbReference type="ARBA" id="ARBA00022737"/>
    </source>
</evidence>
<dbReference type="Pfam" id="PF01344">
    <property type="entry name" value="Kelch_1"/>
    <property type="match status" value="2"/>
</dbReference>
<evidence type="ECO:0000256" key="1">
    <source>
        <dbReference type="ARBA" id="ARBA00022441"/>
    </source>
</evidence>
<dbReference type="SUPFAM" id="SSF50965">
    <property type="entry name" value="Galactose oxidase, central domain"/>
    <property type="match status" value="1"/>
</dbReference>
<dbReference type="STRING" id="905079.L1JNC6"/>
<reference evidence="5" key="2">
    <citation type="submission" date="2012-11" db="EMBL/GenBank/DDBJ databases">
        <authorList>
            <person name="Kuo A."/>
            <person name="Curtis B.A."/>
            <person name="Tanifuji G."/>
            <person name="Burki F."/>
            <person name="Gruber A."/>
            <person name="Irimia M."/>
            <person name="Maruyama S."/>
            <person name="Arias M.C."/>
            <person name="Ball S.G."/>
            <person name="Gile G.H."/>
            <person name="Hirakawa Y."/>
            <person name="Hopkins J.F."/>
            <person name="Rensing S.A."/>
            <person name="Schmutz J."/>
            <person name="Symeonidi A."/>
            <person name="Elias M."/>
            <person name="Eveleigh R.J."/>
            <person name="Herman E.K."/>
            <person name="Klute M.J."/>
            <person name="Nakayama T."/>
            <person name="Obornik M."/>
            <person name="Reyes-Prieto A."/>
            <person name="Armbrust E.V."/>
            <person name="Aves S.J."/>
            <person name="Beiko R.G."/>
            <person name="Coutinho P."/>
            <person name="Dacks J.B."/>
            <person name="Durnford D.G."/>
            <person name="Fast N.M."/>
            <person name="Green B.R."/>
            <person name="Grisdale C."/>
            <person name="Hempe F."/>
            <person name="Henrissat B."/>
            <person name="Hoppner M.P."/>
            <person name="Ishida K.-I."/>
            <person name="Kim E."/>
            <person name="Koreny L."/>
            <person name="Kroth P.G."/>
            <person name="Liu Y."/>
            <person name="Malik S.-B."/>
            <person name="Maier U.G."/>
            <person name="McRose D."/>
            <person name="Mock T."/>
            <person name="Neilson J.A."/>
            <person name="Onodera N.T."/>
            <person name="Poole A.M."/>
            <person name="Pritham E.J."/>
            <person name="Richards T.A."/>
            <person name="Rocap G."/>
            <person name="Roy S.W."/>
            <person name="Sarai C."/>
            <person name="Schaack S."/>
            <person name="Shirato S."/>
            <person name="Slamovits C.H."/>
            <person name="Spencer D.F."/>
            <person name="Suzuki S."/>
            <person name="Worden A.Z."/>
            <person name="Zauner S."/>
            <person name="Barry K."/>
            <person name="Bell C."/>
            <person name="Bharti A.K."/>
            <person name="Crow J.A."/>
            <person name="Grimwood J."/>
            <person name="Kramer R."/>
            <person name="Lindquist E."/>
            <person name="Lucas S."/>
            <person name="Salamov A."/>
            <person name="McFadden G.I."/>
            <person name="Lane C.E."/>
            <person name="Keeling P.J."/>
            <person name="Gray M.W."/>
            <person name="Grigoriev I.V."/>
            <person name="Archibald J.M."/>
        </authorList>
    </citation>
    <scope>NUCLEOTIDE SEQUENCE</scope>
    <source>
        <strain evidence="5">CCMP2712</strain>
    </source>
</reference>
<evidence type="ECO:0000313" key="3">
    <source>
        <dbReference type="EMBL" id="EKX49695.1"/>
    </source>
</evidence>
<gene>
    <name evidence="3" type="ORF">GUITHDRAFT_67622</name>
</gene>
<keyword evidence="1" id="KW-0880">Kelch repeat</keyword>
<dbReference type="InterPro" id="IPR006652">
    <property type="entry name" value="Kelch_1"/>
</dbReference>
<dbReference type="Gene3D" id="2.120.10.80">
    <property type="entry name" value="Kelch-type beta propeller"/>
    <property type="match status" value="1"/>
</dbReference>
<name>L1JNC6_GUITC</name>
<dbReference type="EMBL" id="JH992981">
    <property type="protein sequence ID" value="EKX49695.1"/>
    <property type="molecule type" value="Genomic_DNA"/>
</dbReference>
<dbReference type="Proteomes" id="UP000011087">
    <property type="component" value="Unassembled WGS sequence"/>
</dbReference>
<dbReference type="OMA" id="LETRSWA"/>
<dbReference type="eggNOG" id="KOG4441">
    <property type="taxonomic scope" value="Eukaryota"/>
</dbReference>
<dbReference type="GeneID" id="17306382"/>